<keyword evidence="2 11" id="KW-0479">Metal-binding</keyword>
<comment type="cofactor">
    <cofactor evidence="1">
        <name>Mn(2+)</name>
        <dbReference type="ChEBI" id="CHEBI:29035"/>
    </cofactor>
</comment>
<evidence type="ECO:0000256" key="9">
    <source>
        <dbReference type="ARBA" id="ARBA00048781"/>
    </source>
</evidence>
<evidence type="ECO:0000259" key="12">
    <source>
        <dbReference type="Pfam" id="PF01931"/>
    </source>
</evidence>
<feature type="binding site" evidence="11">
    <location>
        <position position="69"/>
    </location>
    <ligand>
        <name>Mg(2+)</name>
        <dbReference type="ChEBI" id="CHEBI:18420"/>
    </ligand>
</feature>
<dbReference type="Proteomes" id="UP000266005">
    <property type="component" value="Unassembled WGS sequence"/>
</dbReference>
<dbReference type="GO" id="GO:0103023">
    <property type="term" value="F:ITPase activity"/>
    <property type="evidence" value="ECO:0007669"/>
    <property type="project" value="UniProtKB-EC"/>
</dbReference>
<evidence type="ECO:0000256" key="1">
    <source>
        <dbReference type="ARBA" id="ARBA00001936"/>
    </source>
</evidence>
<keyword evidence="6 11" id="KW-0546">Nucleotide metabolism</keyword>
<dbReference type="GO" id="GO:0006772">
    <property type="term" value="P:thiamine metabolic process"/>
    <property type="evidence" value="ECO:0007669"/>
    <property type="project" value="TreeGrafter"/>
</dbReference>
<dbReference type="PANTHER" id="PTHR34699">
    <property type="match status" value="1"/>
</dbReference>
<dbReference type="SUPFAM" id="SSF52972">
    <property type="entry name" value="ITPase-like"/>
    <property type="match status" value="1"/>
</dbReference>
<dbReference type="InterPro" id="IPR002786">
    <property type="entry name" value="Non_canon_purine_NTPase"/>
</dbReference>
<evidence type="ECO:0000256" key="8">
    <source>
        <dbReference type="ARBA" id="ARBA00048174"/>
    </source>
</evidence>
<dbReference type="FunFam" id="3.90.950.10:FF:000002">
    <property type="entry name" value="Inosine/xanthosine triphosphatase"/>
    <property type="match status" value="1"/>
</dbReference>
<evidence type="ECO:0000256" key="4">
    <source>
        <dbReference type="ARBA" id="ARBA00022801"/>
    </source>
</evidence>
<evidence type="ECO:0000256" key="2">
    <source>
        <dbReference type="ARBA" id="ARBA00022723"/>
    </source>
</evidence>
<comment type="similarity">
    <text evidence="10 11">Belongs to the YjjX NTPase family.</text>
</comment>
<dbReference type="NCBIfam" id="TIGR00258">
    <property type="entry name" value="inosine/xanthosine triphosphatase"/>
    <property type="match status" value="1"/>
</dbReference>
<dbReference type="RefSeq" id="WP_119430237.1">
    <property type="nucleotide sequence ID" value="NZ_QWGE01000001.1"/>
</dbReference>
<dbReference type="AlphaFoldDB" id="A0A399SIN4"/>
<dbReference type="OrthoDB" id="164951at2"/>
<evidence type="ECO:0000313" key="13">
    <source>
        <dbReference type="EMBL" id="RIJ42353.1"/>
    </source>
</evidence>
<comment type="caution">
    <text evidence="13">The sequence shown here is derived from an EMBL/GenBank/DDBJ whole genome shotgun (WGS) entry which is preliminary data.</text>
</comment>
<dbReference type="InterPro" id="IPR026533">
    <property type="entry name" value="NTPase/PRRC1"/>
</dbReference>
<feature type="binding site" evidence="11">
    <location>
        <begin position="69"/>
        <end position="70"/>
    </location>
    <ligand>
        <name>substrate</name>
    </ligand>
</feature>
<evidence type="ECO:0000256" key="6">
    <source>
        <dbReference type="ARBA" id="ARBA00023080"/>
    </source>
</evidence>
<dbReference type="Gene3D" id="3.90.950.10">
    <property type="match status" value="1"/>
</dbReference>
<comment type="function">
    <text evidence="11">Phosphatase that hydrolyzes non-canonical purine nucleotides such as XTP and ITP to their respective diphosphate derivatives. Probably excludes non-canonical purines from DNA/RNA precursor pool, thus preventing their incorporation into DNA/RNA and avoiding chromosomal lesions.</text>
</comment>
<comment type="cofactor">
    <cofactor evidence="11">
        <name>Mg(2+)</name>
        <dbReference type="ChEBI" id="CHEBI:18420"/>
    </cofactor>
    <cofactor evidence="11">
        <name>Mn(2+)</name>
        <dbReference type="ChEBI" id="CHEBI:29035"/>
    </cofactor>
    <text evidence="11">Binds 1 divalent metal cation per subunit; can use either Mg(2+) or Mn(2+).</text>
</comment>
<dbReference type="EMBL" id="QWGE01000001">
    <property type="protein sequence ID" value="RIJ42353.1"/>
    <property type="molecule type" value="Genomic_DNA"/>
</dbReference>
<dbReference type="InterPro" id="IPR029001">
    <property type="entry name" value="ITPase-like_fam"/>
</dbReference>
<dbReference type="GO" id="GO:0000166">
    <property type="term" value="F:nucleotide binding"/>
    <property type="evidence" value="ECO:0007669"/>
    <property type="project" value="UniProtKB-KW"/>
</dbReference>
<evidence type="ECO:0000313" key="14">
    <source>
        <dbReference type="Proteomes" id="UP000266005"/>
    </source>
</evidence>
<name>A0A399SIN4_9BACT</name>
<comment type="subunit">
    <text evidence="11">Homodimer.</text>
</comment>
<dbReference type="InterPro" id="IPR050299">
    <property type="entry name" value="YjjX_NTPase"/>
</dbReference>
<comment type="caution">
    <text evidence="11">Lacks conserved residue(s) required for the propagation of feature annotation.</text>
</comment>
<dbReference type="GO" id="GO:0046872">
    <property type="term" value="F:metal ion binding"/>
    <property type="evidence" value="ECO:0007669"/>
    <property type="project" value="UniProtKB-KW"/>
</dbReference>
<dbReference type="PANTHER" id="PTHR34699:SF2">
    <property type="entry name" value="NON-CANONICAL PURINE NTP PHOSPHATASE_PRRC1 DOMAIN-CONTAINING PROTEIN"/>
    <property type="match status" value="1"/>
</dbReference>
<keyword evidence="3 11" id="KW-0547">Nucleotide-binding</keyword>
<keyword evidence="4 11" id="KW-0378">Hydrolase</keyword>
<feature type="domain" description="Non-canonical purine NTP phosphatase/PRRC1" evidence="12">
    <location>
        <begin position="8"/>
        <end position="170"/>
    </location>
</feature>
<keyword evidence="5 11" id="KW-0460">Magnesium</keyword>
<keyword evidence="7 11" id="KW-0464">Manganese</keyword>
<gene>
    <name evidence="13" type="ORF">D1627_00315</name>
</gene>
<evidence type="ECO:0000256" key="7">
    <source>
        <dbReference type="ARBA" id="ARBA00023211"/>
    </source>
</evidence>
<dbReference type="NCBIfam" id="NF003459">
    <property type="entry name" value="PRK05074.1"/>
    <property type="match status" value="1"/>
</dbReference>
<sequence length="185" mass="20352">MKYTVVVASKNPVKVQAALDGFDRMFPDREFVAQPLSVPSGVADQPVSEQETLQGALNRVQNARHVQPEADFWIGIEGGVAEEYGQLAAFAWVVVQDREQLGKARSGTFYLPPAVQQLVQQGIELGKANDMIFNHENSKQKGGAIGILSNNALSRRELYEQAVVLALVPIKNKTLYLNPEPHTQV</sequence>
<dbReference type="HAMAP" id="MF_00648">
    <property type="entry name" value="Non_canon_purine_NTPase_YjjX"/>
    <property type="match status" value="1"/>
</dbReference>
<evidence type="ECO:0000256" key="3">
    <source>
        <dbReference type="ARBA" id="ARBA00022741"/>
    </source>
</evidence>
<comment type="catalytic activity">
    <reaction evidence="8 11">
        <text>ITP + H2O = IDP + phosphate + H(+)</text>
        <dbReference type="Rhea" id="RHEA:28330"/>
        <dbReference type="ChEBI" id="CHEBI:15377"/>
        <dbReference type="ChEBI" id="CHEBI:15378"/>
        <dbReference type="ChEBI" id="CHEBI:43474"/>
        <dbReference type="ChEBI" id="CHEBI:58280"/>
        <dbReference type="ChEBI" id="CHEBI:61402"/>
        <dbReference type="EC" id="3.6.1.73"/>
    </reaction>
</comment>
<evidence type="ECO:0000256" key="11">
    <source>
        <dbReference type="HAMAP-Rule" id="MF_00648"/>
    </source>
</evidence>
<keyword evidence="14" id="KW-1185">Reference proteome</keyword>
<dbReference type="GO" id="GO:0009117">
    <property type="term" value="P:nucleotide metabolic process"/>
    <property type="evidence" value="ECO:0007669"/>
    <property type="project" value="UniProtKB-KW"/>
</dbReference>
<protein>
    <recommendedName>
        <fullName evidence="11">Probable inosine/xanthosine triphosphatase</fullName>
        <shortName evidence="11">ITPase/XTPase</shortName>
        <ecNumber evidence="11">3.6.1.73</ecNumber>
    </recommendedName>
    <alternativeName>
        <fullName evidence="11">Non-canonical purine NTP phosphatase</fullName>
    </alternativeName>
    <alternativeName>
        <fullName evidence="11">Non-standard purine NTP phosphatase</fullName>
    </alternativeName>
    <alternativeName>
        <fullName evidence="11">Nucleoside-triphosphate phosphatase</fullName>
        <shortName evidence="11">NTPase</shortName>
    </alternativeName>
</protein>
<comment type="catalytic activity">
    <reaction evidence="9 11">
        <text>XTP + H2O = XDP + phosphate + H(+)</text>
        <dbReference type="Rhea" id="RHEA:28406"/>
        <dbReference type="ChEBI" id="CHEBI:15377"/>
        <dbReference type="ChEBI" id="CHEBI:15378"/>
        <dbReference type="ChEBI" id="CHEBI:43474"/>
        <dbReference type="ChEBI" id="CHEBI:59884"/>
        <dbReference type="ChEBI" id="CHEBI:61314"/>
        <dbReference type="EC" id="3.6.1.73"/>
    </reaction>
</comment>
<evidence type="ECO:0000256" key="5">
    <source>
        <dbReference type="ARBA" id="ARBA00022842"/>
    </source>
</evidence>
<reference evidence="14" key="1">
    <citation type="submission" date="2018-08" db="EMBL/GenBank/DDBJ databases">
        <title>Mucilaginibacter sp. MYSH2.</title>
        <authorList>
            <person name="Seo T."/>
        </authorList>
    </citation>
    <scope>NUCLEOTIDE SEQUENCE [LARGE SCALE GENOMIC DNA]</scope>
    <source>
        <strain evidence="14">KIRAN</strain>
    </source>
</reference>
<dbReference type="Pfam" id="PF01931">
    <property type="entry name" value="NTPase_I-T"/>
    <property type="match status" value="1"/>
</dbReference>
<accession>A0A399SIN4</accession>
<organism evidence="13 14">
    <name type="scientific">Pontibacter oryzae</name>
    <dbReference type="NCBI Taxonomy" id="2304593"/>
    <lineage>
        <taxon>Bacteria</taxon>
        <taxon>Pseudomonadati</taxon>
        <taxon>Bacteroidota</taxon>
        <taxon>Cytophagia</taxon>
        <taxon>Cytophagales</taxon>
        <taxon>Hymenobacteraceae</taxon>
        <taxon>Pontibacter</taxon>
    </lineage>
</organism>
<dbReference type="EC" id="3.6.1.73" evidence="11"/>
<evidence type="ECO:0000256" key="10">
    <source>
        <dbReference type="ARBA" id="ARBA00060855"/>
    </source>
</evidence>
<proteinExistence type="inferred from homology"/>